<gene>
    <name evidence="1" type="ORF">C9374_011521</name>
</gene>
<sequence>MPPLFDQGFAPKDTSFLNSSHNSNINQRSKRIVGNNHKFNKKQPLPTARPSYLYLQMNHPVLFSRAIELLSQFTDLVYLQMNPQRLLIQAVDSTKVVLYELTMREGKAFSYLDPALAFSNSKKTNSAMLKSPFLPPLFQGVPEVQIGVNLKILAHSLKGLKAEDELFMLFNTDDEVTNRIDQDVNSNQNNKVIQDPEIRLTVKKKNPNRVFTFTVSQFIINDHELETFEIEQFDEQVQVEVLMSTNCFSQIMHDLSQVKGERLEVQVCHDLMKRSDACHDLRNTLNDSLRLFFRTAKECVEASIEVQNSFMGHEEDMIISFTEPYLKQLISQQCVDTNSNNDEYEGLTSATTISNEYSFRILSILSKASKISDQMLLQICTNGPLGVLYGLDEGVGSFQFFVAPYLNSNGFSSDSDNEL</sequence>
<proteinExistence type="predicted"/>
<evidence type="ECO:0008006" key="3">
    <source>
        <dbReference type="Google" id="ProtNLM"/>
    </source>
</evidence>
<dbReference type="RefSeq" id="XP_044554690.1">
    <property type="nucleotide sequence ID" value="XM_044687186.1"/>
</dbReference>
<dbReference type="Proteomes" id="UP000816034">
    <property type="component" value="Unassembled WGS sequence"/>
</dbReference>
<dbReference type="GO" id="GO:0030337">
    <property type="term" value="F:DNA polymerase processivity factor activity"/>
    <property type="evidence" value="ECO:0007669"/>
    <property type="project" value="InterPro"/>
</dbReference>
<dbReference type="GO" id="GO:0006298">
    <property type="term" value="P:mismatch repair"/>
    <property type="evidence" value="ECO:0007669"/>
    <property type="project" value="TreeGrafter"/>
</dbReference>
<dbReference type="GO" id="GO:0006272">
    <property type="term" value="P:leading strand elongation"/>
    <property type="evidence" value="ECO:0007669"/>
    <property type="project" value="TreeGrafter"/>
</dbReference>
<dbReference type="EMBL" id="PYSW02000004">
    <property type="protein sequence ID" value="KAG2392796.1"/>
    <property type="molecule type" value="Genomic_DNA"/>
</dbReference>
<dbReference type="GO" id="GO:0006275">
    <property type="term" value="P:regulation of DNA replication"/>
    <property type="evidence" value="ECO:0007669"/>
    <property type="project" value="InterPro"/>
</dbReference>
<protein>
    <recommendedName>
        <fullName evidence="3">Checkpoint protein</fullName>
    </recommendedName>
</protein>
<dbReference type="PANTHER" id="PTHR11352:SF0">
    <property type="entry name" value="PROLIFERATING CELL NUCLEAR ANTIGEN"/>
    <property type="match status" value="1"/>
</dbReference>
<accession>A0AA88KQV6</accession>
<keyword evidence="2" id="KW-1185">Reference proteome</keyword>
<name>A0AA88KQV6_NAELO</name>
<reference evidence="1 2" key="1">
    <citation type="journal article" date="2018" name="BMC Genomics">
        <title>The genome of Naegleria lovaniensis, the basis for a comparative approach to unravel pathogenicity factors of the human pathogenic amoeba N. fowleri.</title>
        <authorList>
            <person name="Liechti N."/>
            <person name="Schurch N."/>
            <person name="Bruggmann R."/>
            <person name="Wittwer M."/>
        </authorList>
    </citation>
    <scope>NUCLEOTIDE SEQUENCE [LARGE SCALE GENOMIC DNA]</scope>
    <source>
        <strain evidence="1 2">ATCC 30569</strain>
    </source>
</reference>
<dbReference type="GO" id="GO:0043626">
    <property type="term" value="C:PCNA complex"/>
    <property type="evidence" value="ECO:0007669"/>
    <property type="project" value="TreeGrafter"/>
</dbReference>
<dbReference type="SUPFAM" id="SSF55979">
    <property type="entry name" value="DNA clamp"/>
    <property type="match status" value="1"/>
</dbReference>
<dbReference type="AlphaFoldDB" id="A0AA88KQV6"/>
<dbReference type="GO" id="GO:0003677">
    <property type="term" value="F:DNA binding"/>
    <property type="evidence" value="ECO:0007669"/>
    <property type="project" value="InterPro"/>
</dbReference>
<evidence type="ECO:0000313" key="2">
    <source>
        <dbReference type="Proteomes" id="UP000816034"/>
    </source>
</evidence>
<organism evidence="1 2">
    <name type="scientific">Naegleria lovaniensis</name>
    <name type="common">Amoeba</name>
    <dbReference type="NCBI Taxonomy" id="51637"/>
    <lineage>
        <taxon>Eukaryota</taxon>
        <taxon>Discoba</taxon>
        <taxon>Heterolobosea</taxon>
        <taxon>Tetramitia</taxon>
        <taxon>Eutetramitia</taxon>
        <taxon>Vahlkampfiidae</taxon>
        <taxon>Naegleria</taxon>
    </lineage>
</organism>
<evidence type="ECO:0000313" key="1">
    <source>
        <dbReference type="EMBL" id="KAG2392796.1"/>
    </source>
</evidence>
<dbReference type="GO" id="GO:0019985">
    <property type="term" value="P:translesion synthesis"/>
    <property type="evidence" value="ECO:0007669"/>
    <property type="project" value="TreeGrafter"/>
</dbReference>
<dbReference type="PANTHER" id="PTHR11352">
    <property type="entry name" value="PROLIFERATING CELL NUCLEAR ANTIGEN"/>
    <property type="match status" value="1"/>
</dbReference>
<comment type="caution">
    <text evidence="1">The sequence shown here is derived from an EMBL/GenBank/DDBJ whole genome shotgun (WGS) entry which is preliminary data.</text>
</comment>
<dbReference type="Gene3D" id="3.70.10.10">
    <property type="match status" value="1"/>
</dbReference>
<dbReference type="InterPro" id="IPR046938">
    <property type="entry name" value="DNA_clamp_sf"/>
</dbReference>
<dbReference type="InterPro" id="IPR000730">
    <property type="entry name" value="Pr_cel_nuc_antig"/>
</dbReference>
<dbReference type="GeneID" id="68103975"/>